<dbReference type="InterPro" id="IPR050565">
    <property type="entry name" value="LYPA1-2/EST-like"/>
</dbReference>
<keyword evidence="5" id="KW-1185">Reference proteome</keyword>
<evidence type="ECO:0000256" key="2">
    <source>
        <dbReference type="ARBA" id="ARBA00022801"/>
    </source>
</evidence>
<sequence length="206" mass="21363">MTDFIHCFEPATSAGSPPLLLLHGTGGDENDLLGLGQMVSPGSALLSPRGRVLEHGMPRFFRRLAEGVFDEDDVRRRALELGDFIAEARKQYGIAAPIAVGFSNGANIAAALLLLKPDALAGAILLRAMVPLSDPPKAALGAKPVLLLSGQADPIVPASNSARLAALLSAADASVVHKVLPTGHQLSQADVTLARDWIGNVAAEVA</sequence>
<evidence type="ECO:0000259" key="3">
    <source>
        <dbReference type="Pfam" id="PF02230"/>
    </source>
</evidence>
<dbReference type="PANTHER" id="PTHR10655">
    <property type="entry name" value="LYSOPHOSPHOLIPASE-RELATED"/>
    <property type="match status" value="1"/>
</dbReference>
<accession>A0ABR7U723</accession>
<dbReference type="EMBL" id="JAATTO010000017">
    <property type="protein sequence ID" value="MBC9979227.1"/>
    <property type="molecule type" value="Genomic_DNA"/>
</dbReference>
<dbReference type="RefSeq" id="WP_188097086.1">
    <property type="nucleotide sequence ID" value="NZ_JAANIH010000005.1"/>
</dbReference>
<comment type="caution">
    <text evidence="4">The sequence shown here is derived from an EMBL/GenBank/DDBJ whole genome shotgun (WGS) entry which is preliminary data.</text>
</comment>
<proteinExistence type="inferred from homology"/>
<evidence type="ECO:0000313" key="5">
    <source>
        <dbReference type="Proteomes" id="UP000639516"/>
    </source>
</evidence>
<feature type="domain" description="Phospholipase/carboxylesterase/thioesterase" evidence="3">
    <location>
        <begin position="19"/>
        <end position="198"/>
    </location>
</feature>
<dbReference type="SUPFAM" id="SSF53474">
    <property type="entry name" value="alpha/beta-Hydrolases"/>
    <property type="match status" value="1"/>
</dbReference>
<dbReference type="InterPro" id="IPR003140">
    <property type="entry name" value="PLipase/COase/thioEstase"/>
</dbReference>
<organism evidence="4 5">
    <name type="scientific">Bradyrhizobium campsiandrae</name>
    <dbReference type="NCBI Taxonomy" id="1729892"/>
    <lineage>
        <taxon>Bacteria</taxon>
        <taxon>Pseudomonadati</taxon>
        <taxon>Pseudomonadota</taxon>
        <taxon>Alphaproteobacteria</taxon>
        <taxon>Hyphomicrobiales</taxon>
        <taxon>Nitrobacteraceae</taxon>
        <taxon>Bradyrhizobium</taxon>
    </lineage>
</organism>
<evidence type="ECO:0000313" key="4">
    <source>
        <dbReference type="EMBL" id="MBC9979227.1"/>
    </source>
</evidence>
<reference evidence="4 5" key="1">
    <citation type="journal article" date="2020" name="Arch. Microbiol.">
        <title>Bradyrhizobium campsiandrae sp. nov., a nitrogen-fixing bacterial strain isolated from a native leguminous tree from the Amazon adapted to flooded conditions.</title>
        <authorList>
            <person name="Cabral Michel D."/>
            <person name="Martins da Costa E."/>
            <person name="Azarias Guimaraes A."/>
            <person name="Soares de Carvalho T."/>
            <person name="Santos de Castro Caputo P."/>
            <person name="Willems A."/>
            <person name="de Souza Moreira F.M."/>
        </authorList>
    </citation>
    <scope>NUCLEOTIDE SEQUENCE [LARGE SCALE GENOMIC DNA]</scope>
    <source>
        <strain evidence="5">INPA 384B</strain>
    </source>
</reference>
<protein>
    <submittedName>
        <fullName evidence="4">Alpha/beta hydrolase</fullName>
    </submittedName>
</protein>
<dbReference type="Gene3D" id="3.40.50.1820">
    <property type="entry name" value="alpha/beta hydrolase"/>
    <property type="match status" value="1"/>
</dbReference>
<dbReference type="InterPro" id="IPR029058">
    <property type="entry name" value="AB_hydrolase_fold"/>
</dbReference>
<evidence type="ECO:0000256" key="1">
    <source>
        <dbReference type="ARBA" id="ARBA00006499"/>
    </source>
</evidence>
<name>A0ABR7U723_9BRAD</name>
<comment type="similarity">
    <text evidence="1">Belongs to the AB hydrolase superfamily. AB hydrolase 2 family.</text>
</comment>
<keyword evidence="2 4" id="KW-0378">Hydrolase</keyword>
<gene>
    <name evidence="4" type="ORF">HA482_13560</name>
</gene>
<dbReference type="GO" id="GO:0016787">
    <property type="term" value="F:hydrolase activity"/>
    <property type="evidence" value="ECO:0007669"/>
    <property type="project" value="UniProtKB-KW"/>
</dbReference>
<dbReference type="Pfam" id="PF02230">
    <property type="entry name" value="Abhydrolase_2"/>
    <property type="match status" value="1"/>
</dbReference>
<dbReference type="PANTHER" id="PTHR10655:SF17">
    <property type="entry name" value="LYSOPHOSPHOLIPASE-LIKE PROTEIN 1"/>
    <property type="match status" value="1"/>
</dbReference>
<dbReference type="Proteomes" id="UP000639516">
    <property type="component" value="Unassembled WGS sequence"/>
</dbReference>